<dbReference type="EMBL" id="CAJVPW010023257">
    <property type="protein sequence ID" value="CAG8700603.1"/>
    <property type="molecule type" value="Genomic_DNA"/>
</dbReference>
<protein>
    <submittedName>
        <fullName evidence="1">7290_t:CDS:1</fullName>
    </submittedName>
</protein>
<name>A0ACA9PHE7_9GLOM</name>
<accession>A0ACA9PHE7</accession>
<keyword evidence="2" id="KW-1185">Reference proteome</keyword>
<reference evidence="1" key="1">
    <citation type="submission" date="2021-06" db="EMBL/GenBank/DDBJ databases">
        <authorList>
            <person name="Kallberg Y."/>
            <person name="Tangrot J."/>
            <person name="Rosling A."/>
        </authorList>
    </citation>
    <scope>NUCLEOTIDE SEQUENCE</scope>
    <source>
        <strain evidence="1">28 12/20/2015</strain>
    </source>
</reference>
<sequence length="123" mass="14544">MTEQFSDPEIGSSEPKQNLNIDIAQYYLKRCLESGMKLFDKEKYYDLKGVRTAGKEIQEEIINRISERQNETFSSDEETIFGSSDDENEVIVSKIDNKSKSNYFEREKQKNNHEFRMKKLEIE</sequence>
<feature type="non-terminal residue" evidence="1">
    <location>
        <position position="123"/>
    </location>
</feature>
<organism evidence="1 2">
    <name type="scientific">Cetraspora pellucida</name>
    <dbReference type="NCBI Taxonomy" id="1433469"/>
    <lineage>
        <taxon>Eukaryota</taxon>
        <taxon>Fungi</taxon>
        <taxon>Fungi incertae sedis</taxon>
        <taxon>Mucoromycota</taxon>
        <taxon>Glomeromycotina</taxon>
        <taxon>Glomeromycetes</taxon>
        <taxon>Diversisporales</taxon>
        <taxon>Gigasporaceae</taxon>
        <taxon>Cetraspora</taxon>
    </lineage>
</organism>
<evidence type="ECO:0000313" key="2">
    <source>
        <dbReference type="Proteomes" id="UP000789366"/>
    </source>
</evidence>
<evidence type="ECO:0000313" key="1">
    <source>
        <dbReference type="EMBL" id="CAG8700603.1"/>
    </source>
</evidence>
<dbReference type="Proteomes" id="UP000789366">
    <property type="component" value="Unassembled WGS sequence"/>
</dbReference>
<comment type="caution">
    <text evidence="1">The sequence shown here is derived from an EMBL/GenBank/DDBJ whole genome shotgun (WGS) entry which is preliminary data.</text>
</comment>
<proteinExistence type="predicted"/>
<gene>
    <name evidence="1" type="ORF">SPELUC_LOCUS11256</name>
</gene>